<name>B0S470_FINM2</name>
<feature type="region of interest" description="Disordered" evidence="4">
    <location>
        <begin position="112"/>
        <end position="145"/>
    </location>
</feature>
<dbReference type="RefSeq" id="WP_012289824.1">
    <property type="nucleotide sequence ID" value="NC_010371.1"/>
</dbReference>
<dbReference type="eggNOG" id="COG0629">
    <property type="taxonomic scope" value="Bacteria"/>
</dbReference>
<protein>
    <recommendedName>
        <fullName evidence="2 3">Single-stranded DNA-binding protein</fullName>
        <shortName evidence="2">SSB</shortName>
    </recommendedName>
</protein>
<keyword evidence="2" id="KW-0234">DNA repair</keyword>
<dbReference type="Gene3D" id="2.40.50.140">
    <property type="entry name" value="Nucleic acid-binding proteins"/>
    <property type="match status" value="1"/>
</dbReference>
<comment type="subunit">
    <text evidence="2">Homotetramer.</text>
</comment>
<dbReference type="GO" id="GO:0006260">
    <property type="term" value="P:DNA replication"/>
    <property type="evidence" value="ECO:0007669"/>
    <property type="project" value="UniProtKB-UniRule"/>
</dbReference>
<dbReference type="InterPro" id="IPR000424">
    <property type="entry name" value="Primosome_PriB/ssb"/>
</dbReference>
<keyword evidence="2" id="KW-0227">DNA damage</keyword>
<gene>
    <name evidence="5" type="ordered locus">FMG_P0012</name>
</gene>
<feature type="short sequence motif" description="Important for interaction with partner proteins" evidence="2">
    <location>
        <begin position="150"/>
        <end position="155"/>
    </location>
</feature>
<comment type="caution">
    <text evidence="2">Lacks conserved residue(s) required for the propagation of feature annotation.</text>
</comment>
<dbReference type="Pfam" id="PF00436">
    <property type="entry name" value="SSB"/>
    <property type="match status" value="1"/>
</dbReference>
<keyword evidence="6" id="KW-1185">Reference proteome</keyword>
<dbReference type="InterPro" id="IPR012340">
    <property type="entry name" value="NA-bd_OB-fold"/>
</dbReference>
<dbReference type="HAMAP" id="MF_00984">
    <property type="entry name" value="SSB"/>
    <property type="match status" value="1"/>
</dbReference>
<dbReference type="PROSITE" id="PS50935">
    <property type="entry name" value="SSB"/>
    <property type="match status" value="1"/>
</dbReference>
<dbReference type="EMBL" id="AP008972">
    <property type="protein sequence ID" value="BAG09061.1"/>
    <property type="molecule type" value="Genomic_DNA"/>
</dbReference>
<dbReference type="PIRSF" id="PIRSF002070">
    <property type="entry name" value="SSB"/>
    <property type="match status" value="1"/>
</dbReference>
<dbReference type="GO" id="GO:0009295">
    <property type="term" value="C:nucleoid"/>
    <property type="evidence" value="ECO:0007669"/>
    <property type="project" value="TreeGrafter"/>
</dbReference>
<sequence length="155" mass="17482">MNNVTLMGRLTRDVELRYTQSQVAIGRFTVAVNRRLTKDKRQQAEANNQPTADFISCVAFGKQAETIAQYVSKGMRVSLSGRLQTGSYQNKQGQTVYTTDVVVEQFDFIDSNNQANNNQGYQPANQQPANNQQNNQPFDDDLGMDDMAFDEELPF</sequence>
<dbReference type="GO" id="GO:0006310">
    <property type="term" value="P:DNA recombination"/>
    <property type="evidence" value="ECO:0007669"/>
    <property type="project" value="UniProtKB-UniRule"/>
</dbReference>
<keyword evidence="2" id="KW-0235">DNA replication</keyword>
<evidence type="ECO:0000256" key="3">
    <source>
        <dbReference type="PIRNR" id="PIRNR002070"/>
    </source>
</evidence>
<accession>B0S470</accession>
<organism evidence="5 6">
    <name type="scientific">Finegoldia magna (strain ATCC 29328 / DSM 20472 / WAL 2508)</name>
    <name type="common">Peptostreptococcus magnus</name>
    <dbReference type="NCBI Taxonomy" id="334413"/>
    <lineage>
        <taxon>Bacteria</taxon>
        <taxon>Bacillati</taxon>
        <taxon>Bacillota</taxon>
        <taxon>Tissierellia</taxon>
        <taxon>Tissierellales</taxon>
        <taxon>Peptoniphilaceae</taxon>
        <taxon>Finegoldia</taxon>
    </lineage>
</organism>
<proteinExistence type="inferred from homology"/>
<keyword evidence="1 2" id="KW-0238">DNA-binding</keyword>
<dbReference type="PANTHER" id="PTHR10302">
    <property type="entry name" value="SINGLE-STRANDED DNA-BINDING PROTEIN"/>
    <property type="match status" value="1"/>
</dbReference>
<dbReference type="GO" id="GO:0003697">
    <property type="term" value="F:single-stranded DNA binding"/>
    <property type="evidence" value="ECO:0007669"/>
    <property type="project" value="UniProtKB-UniRule"/>
</dbReference>
<keyword evidence="5" id="KW-0614">Plasmid</keyword>
<reference evidence="5 6" key="1">
    <citation type="journal article" date="2008" name="DNA Res.">
        <title>Complete genome sequence of Finegoldia magna, an anaerobic opportunistic pathogen.</title>
        <authorList>
            <person name="Goto T."/>
            <person name="Yamashita A."/>
            <person name="Hirakawa H."/>
            <person name="Matsutani M."/>
            <person name="Todo K."/>
            <person name="Ohshima K."/>
            <person name="Toh H."/>
            <person name="Miyamoto K."/>
            <person name="Kuhara S."/>
            <person name="Hattori M."/>
            <person name="Shimizu T."/>
            <person name="Akimoto S."/>
        </authorList>
    </citation>
    <scope>NUCLEOTIDE SEQUENCE [LARGE SCALE GENOMIC DNA]</scope>
    <source>
        <strain evidence="6">ATCC 29328 / DSM 20472 / WAL 2508</strain>
        <plasmid evidence="5 6">pFMC</plasmid>
    </source>
</reference>
<dbReference type="InterPro" id="IPR011344">
    <property type="entry name" value="ssDNA-bd"/>
</dbReference>
<geneLocation type="plasmid" evidence="5 6">
    <name>pFMC</name>
</geneLocation>
<evidence type="ECO:0000256" key="1">
    <source>
        <dbReference type="ARBA" id="ARBA00023125"/>
    </source>
</evidence>
<comment type="function">
    <text evidence="2">Plays an important role in DNA replication, recombination and repair. Binds to ssDNA and to an array of partner proteins to recruit them to their sites of action during DNA metabolism.</text>
</comment>
<dbReference type="SUPFAM" id="SSF50249">
    <property type="entry name" value="Nucleic acid-binding proteins"/>
    <property type="match status" value="1"/>
</dbReference>
<dbReference type="AlphaFoldDB" id="B0S470"/>
<keyword evidence="2" id="KW-0233">DNA recombination</keyword>
<dbReference type="KEGG" id="fma:FMG_P0012"/>
<evidence type="ECO:0000313" key="6">
    <source>
        <dbReference type="Proteomes" id="UP000001319"/>
    </source>
</evidence>
<feature type="compositionally biased region" description="Low complexity" evidence="4">
    <location>
        <begin position="112"/>
        <end position="137"/>
    </location>
</feature>
<dbReference type="Proteomes" id="UP000001319">
    <property type="component" value="Plasmid pFMC"/>
</dbReference>
<evidence type="ECO:0000256" key="4">
    <source>
        <dbReference type="SAM" id="MobiDB-lite"/>
    </source>
</evidence>
<dbReference type="CDD" id="cd04496">
    <property type="entry name" value="SSB_OBF"/>
    <property type="match status" value="1"/>
</dbReference>
<dbReference type="GO" id="GO:0006281">
    <property type="term" value="P:DNA repair"/>
    <property type="evidence" value="ECO:0007669"/>
    <property type="project" value="UniProtKB-UniRule"/>
</dbReference>
<evidence type="ECO:0000256" key="2">
    <source>
        <dbReference type="HAMAP-Rule" id="MF_00984"/>
    </source>
</evidence>
<dbReference type="NCBIfam" id="TIGR00621">
    <property type="entry name" value="ssb"/>
    <property type="match status" value="1"/>
</dbReference>
<dbReference type="PANTHER" id="PTHR10302:SF27">
    <property type="entry name" value="SINGLE-STRANDED DNA-BINDING PROTEIN"/>
    <property type="match status" value="1"/>
</dbReference>
<dbReference type="HOGENOM" id="CLU_078758_6_2_9"/>
<evidence type="ECO:0000313" key="5">
    <source>
        <dbReference type="EMBL" id="BAG09061.1"/>
    </source>
</evidence>